<accession>A0A0A9ETP0</accession>
<sequence>MLAFRLRRRRRLSGERGALLVRHGRRWDRAPWSRTQENGM</sequence>
<name>A0A0A9ETP0_ARUDO</name>
<evidence type="ECO:0000313" key="1">
    <source>
        <dbReference type="EMBL" id="JAE04085.1"/>
    </source>
</evidence>
<proteinExistence type="predicted"/>
<organism evidence="1">
    <name type="scientific">Arundo donax</name>
    <name type="common">Giant reed</name>
    <name type="synonym">Donax arundinaceus</name>
    <dbReference type="NCBI Taxonomy" id="35708"/>
    <lineage>
        <taxon>Eukaryota</taxon>
        <taxon>Viridiplantae</taxon>
        <taxon>Streptophyta</taxon>
        <taxon>Embryophyta</taxon>
        <taxon>Tracheophyta</taxon>
        <taxon>Spermatophyta</taxon>
        <taxon>Magnoliopsida</taxon>
        <taxon>Liliopsida</taxon>
        <taxon>Poales</taxon>
        <taxon>Poaceae</taxon>
        <taxon>PACMAD clade</taxon>
        <taxon>Arundinoideae</taxon>
        <taxon>Arundineae</taxon>
        <taxon>Arundo</taxon>
    </lineage>
</organism>
<protein>
    <submittedName>
        <fullName evidence="1">Uncharacterized protein</fullName>
    </submittedName>
</protein>
<dbReference type="EMBL" id="GBRH01193811">
    <property type="protein sequence ID" value="JAE04085.1"/>
    <property type="molecule type" value="Transcribed_RNA"/>
</dbReference>
<dbReference type="AlphaFoldDB" id="A0A0A9ETP0"/>
<reference evidence="1" key="2">
    <citation type="journal article" date="2015" name="Data Brief">
        <title>Shoot transcriptome of the giant reed, Arundo donax.</title>
        <authorList>
            <person name="Barrero R.A."/>
            <person name="Guerrero F.D."/>
            <person name="Moolhuijzen P."/>
            <person name="Goolsby J.A."/>
            <person name="Tidwell J."/>
            <person name="Bellgard S.E."/>
            <person name="Bellgard M.I."/>
        </authorList>
    </citation>
    <scope>NUCLEOTIDE SEQUENCE</scope>
    <source>
        <tissue evidence="1">Shoot tissue taken approximately 20 cm above the soil surface</tissue>
    </source>
</reference>
<reference evidence="1" key="1">
    <citation type="submission" date="2014-09" db="EMBL/GenBank/DDBJ databases">
        <authorList>
            <person name="Magalhaes I.L.F."/>
            <person name="Oliveira U."/>
            <person name="Santos F.R."/>
            <person name="Vidigal T.H.D.A."/>
            <person name="Brescovit A.D."/>
            <person name="Santos A.J."/>
        </authorList>
    </citation>
    <scope>NUCLEOTIDE SEQUENCE</scope>
    <source>
        <tissue evidence="1">Shoot tissue taken approximately 20 cm above the soil surface</tissue>
    </source>
</reference>